<reference evidence="1" key="2">
    <citation type="submission" date="2020-11" db="EMBL/GenBank/DDBJ databases">
        <authorList>
            <person name="McCartney M.A."/>
            <person name="Auch B."/>
            <person name="Kono T."/>
            <person name="Mallez S."/>
            <person name="Becker A."/>
            <person name="Gohl D.M."/>
            <person name="Silverstein K.A.T."/>
            <person name="Koren S."/>
            <person name="Bechman K.B."/>
            <person name="Herman A."/>
            <person name="Abrahante J.E."/>
            <person name="Garbe J."/>
        </authorList>
    </citation>
    <scope>NUCLEOTIDE SEQUENCE</scope>
    <source>
        <strain evidence="1">Duluth1</strain>
        <tissue evidence="1">Whole animal</tissue>
    </source>
</reference>
<evidence type="ECO:0000313" key="2">
    <source>
        <dbReference type="Proteomes" id="UP000828390"/>
    </source>
</evidence>
<gene>
    <name evidence="1" type="ORF">DPMN_152615</name>
</gene>
<dbReference type="EMBL" id="JAIWYP010000007">
    <property type="protein sequence ID" value="KAH3799011.1"/>
    <property type="molecule type" value="Genomic_DNA"/>
</dbReference>
<name>A0A9D4J410_DREPO</name>
<organism evidence="1 2">
    <name type="scientific">Dreissena polymorpha</name>
    <name type="common">Zebra mussel</name>
    <name type="synonym">Mytilus polymorpha</name>
    <dbReference type="NCBI Taxonomy" id="45954"/>
    <lineage>
        <taxon>Eukaryota</taxon>
        <taxon>Metazoa</taxon>
        <taxon>Spiralia</taxon>
        <taxon>Lophotrochozoa</taxon>
        <taxon>Mollusca</taxon>
        <taxon>Bivalvia</taxon>
        <taxon>Autobranchia</taxon>
        <taxon>Heteroconchia</taxon>
        <taxon>Euheterodonta</taxon>
        <taxon>Imparidentia</taxon>
        <taxon>Neoheterodontei</taxon>
        <taxon>Myida</taxon>
        <taxon>Dreissenoidea</taxon>
        <taxon>Dreissenidae</taxon>
        <taxon>Dreissena</taxon>
    </lineage>
</organism>
<proteinExistence type="predicted"/>
<keyword evidence="2" id="KW-1185">Reference proteome</keyword>
<comment type="caution">
    <text evidence="1">The sequence shown here is derived from an EMBL/GenBank/DDBJ whole genome shotgun (WGS) entry which is preliminary data.</text>
</comment>
<evidence type="ECO:0000313" key="1">
    <source>
        <dbReference type="EMBL" id="KAH3799011.1"/>
    </source>
</evidence>
<protein>
    <submittedName>
        <fullName evidence="1">Uncharacterized protein</fullName>
    </submittedName>
</protein>
<dbReference type="AlphaFoldDB" id="A0A9D4J410"/>
<reference evidence="1" key="1">
    <citation type="journal article" date="2019" name="bioRxiv">
        <title>The Genome of the Zebra Mussel, Dreissena polymorpha: A Resource for Invasive Species Research.</title>
        <authorList>
            <person name="McCartney M.A."/>
            <person name="Auch B."/>
            <person name="Kono T."/>
            <person name="Mallez S."/>
            <person name="Zhang Y."/>
            <person name="Obille A."/>
            <person name="Becker A."/>
            <person name="Abrahante J.E."/>
            <person name="Garbe J."/>
            <person name="Badalamenti J.P."/>
            <person name="Herman A."/>
            <person name="Mangelson H."/>
            <person name="Liachko I."/>
            <person name="Sullivan S."/>
            <person name="Sone E.D."/>
            <person name="Koren S."/>
            <person name="Silverstein K.A.T."/>
            <person name="Beckman K.B."/>
            <person name="Gohl D.M."/>
        </authorList>
    </citation>
    <scope>NUCLEOTIDE SEQUENCE</scope>
    <source>
        <strain evidence="1">Duluth1</strain>
        <tissue evidence="1">Whole animal</tissue>
    </source>
</reference>
<dbReference type="Proteomes" id="UP000828390">
    <property type="component" value="Unassembled WGS sequence"/>
</dbReference>
<sequence length="78" mass="9191">MMITSPSGLAATTTSARVAQCRWMRDHDGLPLRFDLYIHRPHWKRKKVQRCQIRDNCLPLGFDLHSPTIRPHWQRKGV</sequence>
<accession>A0A9D4J410</accession>